<reference evidence="2 3" key="2">
    <citation type="submission" date="2018-10" db="EMBL/GenBank/DDBJ databases">
        <authorList>
            <consortium name="Pathogen Informatics"/>
        </authorList>
    </citation>
    <scope>NUCLEOTIDE SEQUENCE [LARGE SCALE GENOMIC DNA]</scope>
</reference>
<gene>
    <name evidence="2" type="ORF">EVEC_LOCUS11707</name>
</gene>
<dbReference type="WBParaSite" id="EVEC_0001251701-mRNA-1">
    <property type="protein sequence ID" value="EVEC_0001251701-mRNA-1"/>
    <property type="gene ID" value="EVEC_0001251701"/>
</dbReference>
<proteinExistence type="predicted"/>
<reference evidence="4" key="1">
    <citation type="submission" date="2017-02" db="UniProtKB">
        <authorList>
            <consortium name="WormBaseParasite"/>
        </authorList>
    </citation>
    <scope>IDENTIFICATION</scope>
</reference>
<organism evidence="4">
    <name type="scientific">Enterobius vermicularis</name>
    <name type="common">Human pinworm</name>
    <dbReference type="NCBI Taxonomy" id="51028"/>
    <lineage>
        <taxon>Eukaryota</taxon>
        <taxon>Metazoa</taxon>
        <taxon>Ecdysozoa</taxon>
        <taxon>Nematoda</taxon>
        <taxon>Chromadorea</taxon>
        <taxon>Rhabditida</taxon>
        <taxon>Spirurina</taxon>
        <taxon>Oxyuridomorpha</taxon>
        <taxon>Oxyuroidea</taxon>
        <taxon>Oxyuridae</taxon>
        <taxon>Enterobius</taxon>
    </lineage>
</organism>
<name>A0A0N4VNG1_ENTVE</name>
<dbReference type="EMBL" id="UXUI01012543">
    <property type="protein sequence ID" value="VDD96956.1"/>
    <property type="molecule type" value="Genomic_DNA"/>
</dbReference>
<dbReference type="AlphaFoldDB" id="A0A0N4VNG1"/>
<protein>
    <submittedName>
        <fullName evidence="2 4">Uncharacterized protein</fullName>
    </submittedName>
</protein>
<sequence length="70" mass="7658">MEHMKKKKMAKRNGSMRRNRGECGSENSVIRGIGGGGWFMVILMGNDDGGDDDNGDDGDGVLLEKLLWNS</sequence>
<evidence type="ECO:0000313" key="4">
    <source>
        <dbReference type="WBParaSite" id="EVEC_0001251701-mRNA-1"/>
    </source>
</evidence>
<evidence type="ECO:0000256" key="1">
    <source>
        <dbReference type="SAM" id="MobiDB-lite"/>
    </source>
</evidence>
<feature type="region of interest" description="Disordered" evidence="1">
    <location>
        <begin position="1"/>
        <end position="28"/>
    </location>
</feature>
<evidence type="ECO:0000313" key="2">
    <source>
        <dbReference type="EMBL" id="VDD96956.1"/>
    </source>
</evidence>
<keyword evidence="3" id="KW-1185">Reference proteome</keyword>
<evidence type="ECO:0000313" key="3">
    <source>
        <dbReference type="Proteomes" id="UP000274131"/>
    </source>
</evidence>
<accession>A0A0N4VNG1</accession>
<dbReference type="Proteomes" id="UP000274131">
    <property type="component" value="Unassembled WGS sequence"/>
</dbReference>
<feature type="compositionally biased region" description="Basic residues" evidence="1">
    <location>
        <begin position="1"/>
        <end position="18"/>
    </location>
</feature>